<dbReference type="RefSeq" id="WP_009182893.1">
    <property type="nucleotide sequence ID" value="NZ_CM001368.1"/>
</dbReference>
<reference evidence="2" key="1">
    <citation type="journal article" date="2015" name="Genome Announc.">
        <title>High-Quality Draft Genome Sequence of Desulfovibrio carbinoliphilus FW-101-2B, an Organic Acid-Oxidizing Sulfate-Reducing Bacterium Isolated from Uranium(VI)-Contaminated Groundwater.</title>
        <authorList>
            <person name="Ramsay B.D."/>
            <person name="Hwang C."/>
            <person name="Woo H.L."/>
            <person name="Carroll S.L."/>
            <person name="Lucas S."/>
            <person name="Han J."/>
            <person name="Lapidus A.L."/>
            <person name="Cheng J.F."/>
            <person name="Goodwin L.A."/>
            <person name="Pitluck S."/>
            <person name="Peters L."/>
            <person name="Chertkov O."/>
            <person name="Held B."/>
            <person name="Detter J.C."/>
            <person name="Han C.S."/>
            <person name="Tapia R."/>
            <person name="Land M.L."/>
            <person name="Hauser L.J."/>
            <person name="Kyrpides N.C."/>
            <person name="Ivanova N.N."/>
            <person name="Mikhailova N."/>
            <person name="Pagani I."/>
            <person name="Woyke T."/>
            <person name="Arkin A.P."/>
            <person name="Dehal P."/>
            <person name="Chivian D."/>
            <person name="Criddle C.S."/>
            <person name="Wu W."/>
            <person name="Chakraborty R."/>
            <person name="Hazen T.C."/>
            <person name="Fields M.W."/>
        </authorList>
    </citation>
    <scope>NUCLEOTIDE SEQUENCE [LARGE SCALE GENOMIC DNA]</scope>
    <source>
        <strain evidence="2">FW-101-2B</strain>
    </source>
</reference>
<dbReference type="EMBL" id="CM001368">
    <property type="protein sequence ID" value="EHJ49569.1"/>
    <property type="molecule type" value="Genomic_DNA"/>
</dbReference>
<keyword evidence="2" id="KW-1185">Reference proteome</keyword>
<dbReference type="HOGENOM" id="CLU_1583868_0_0_7"/>
<accession>G7Q5L0</accession>
<evidence type="ECO:0000313" key="1">
    <source>
        <dbReference type="EMBL" id="EHJ49569.1"/>
    </source>
</evidence>
<sequence length="168" mass="19202">MGQASRRGKIDTVAVHHLGTLQIKMSLAAVWVSRMAHEFEADPEITQLVGWMEPPFLACLRECGADSDQHIRPTVCRRAEREIRDFERIRMRHLGHPMDADGWAAWLVTLDAIVHDAIAEWAGGECWDELAKRFRSVTRIFLSKAKNPKQAEWKGALVYQQGAKELNW</sequence>
<proteinExistence type="predicted"/>
<gene>
    <name evidence="1" type="ORF">DFW101_3573</name>
</gene>
<name>G7Q5L0_9BACT</name>
<dbReference type="Proteomes" id="UP000004662">
    <property type="component" value="Chromosome"/>
</dbReference>
<protein>
    <submittedName>
        <fullName evidence="1">Uncharacterized protein</fullName>
    </submittedName>
</protein>
<dbReference type="AlphaFoldDB" id="G7Q5L0"/>
<organism evidence="1 2">
    <name type="scientific">Solidesulfovibrio carbinoliphilus subsp. oakridgensis</name>
    <dbReference type="NCBI Taxonomy" id="694327"/>
    <lineage>
        <taxon>Bacteria</taxon>
        <taxon>Pseudomonadati</taxon>
        <taxon>Thermodesulfobacteriota</taxon>
        <taxon>Desulfovibrionia</taxon>
        <taxon>Desulfovibrionales</taxon>
        <taxon>Desulfovibrionaceae</taxon>
        <taxon>Solidesulfovibrio</taxon>
    </lineage>
</organism>
<evidence type="ECO:0000313" key="2">
    <source>
        <dbReference type="Proteomes" id="UP000004662"/>
    </source>
</evidence>
<dbReference type="STRING" id="694327.DFW101_3573"/>